<dbReference type="PANTHER" id="PTHR10039:SF5">
    <property type="entry name" value="NACHT DOMAIN-CONTAINING PROTEIN"/>
    <property type="match status" value="1"/>
</dbReference>
<comment type="caution">
    <text evidence="4">The sequence shown here is derived from an EMBL/GenBank/DDBJ whole genome shotgun (WGS) entry which is preliminary data.</text>
</comment>
<evidence type="ECO:0000259" key="2">
    <source>
        <dbReference type="Pfam" id="PF24883"/>
    </source>
</evidence>
<feature type="domain" description="Nephrocystin 3-like N-terminal" evidence="2">
    <location>
        <begin position="360"/>
        <end position="530"/>
    </location>
</feature>
<dbReference type="Proteomes" id="UP001390339">
    <property type="component" value="Unassembled WGS sequence"/>
</dbReference>
<keyword evidence="4" id="KW-0378">Hydrolase</keyword>
<dbReference type="Gene3D" id="3.40.50.300">
    <property type="entry name" value="P-loop containing nucleotide triphosphate hydrolases"/>
    <property type="match status" value="1"/>
</dbReference>
<gene>
    <name evidence="4" type="ORF">PGQ11_013322</name>
</gene>
<evidence type="ECO:0000256" key="1">
    <source>
        <dbReference type="ARBA" id="ARBA00022737"/>
    </source>
</evidence>
<keyword evidence="1" id="KW-0677">Repeat</keyword>
<proteinExistence type="predicted"/>
<organism evidence="4 5">
    <name type="scientific">Apiospora arundinis</name>
    <dbReference type="NCBI Taxonomy" id="335852"/>
    <lineage>
        <taxon>Eukaryota</taxon>
        <taxon>Fungi</taxon>
        <taxon>Dikarya</taxon>
        <taxon>Ascomycota</taxon>
        <taxon>Pezizomycotina</taxon>
        <taxon>Sordariomycetes</taxon>
        <taxon>Xylariomycetidae</taxon>
        <taxon>Amphisphaeriales</taxon>
        <taxon>Apiosporaceae</taxon>
        <taxon>Apiospora</taxon>
    </lineage>
</organism>
<protein>
    <submittedName>
        <fullName evidence="4">P-loop containing nucleoside triphosphate hydrolase</fullName>
    </submittedName>
</protein>
<reference evidence="4 5" key="1">
    <citation type="journal article" date="2024" name="IMA Fungus">
        <title>Apiospora arundinis, a panoply of carbohydrate-active enzymes and secondary metabolites.</title>
        <authorList>
            <person name="Sorensen T."/>
            <person name="Petersen C."/>
            <person name="Muurmann A.T."/>
            <person name="Christiansen J.V."/>
            <person name="Brundto M.L."/>
            <person name="Overgaard C.K."/>
            <person name="Boysen A.T."/>
            <person name="Wollenberg R.D."/>
            <person name="Larsen T.O."/>
            <person name="Sorensen J.L."/>
            <person name="Nielsen K.L."/>
            <person name="Sondergaard T.E."/>
        </authorList>
    </citation>
    <scope>NUCLEOTIDE SEQUENCE [LARGE SCALE GENOMIC DNA]</scope>
    <source>
        <strain evidence="4 5">AAU 773</strain>
    </source>
</reference>
<sequence length="979" mass="111513">MDPLSALAIAAAVVQFADIGGQLMVRTWRKYREKDKQNETSSEGQWIQETELEDALKELTLFTRTVRESTDRVVSPQAISKPAEAQLVKLCKECESIAEYFQDVLTAAKNRPDQKPNQRGSRDESDLLSGLWAPGMVGKMQGDLNALQQRVTSTVILCLWEDSKQTKKWEEDFGNKLNKVFWLLERIEQSTSGSTLPWVDTRNLDWLLNEQLDGQHIRSDSRPNLPEDLEHSLCGGRPTNDLVHMFSHFVASDKKKVSDGFKKTLTSETKATDQIYEELTSHLWQTDWQPTHSDSSVEARSPLKIPDLAMDIVELMTNGLRFNTFNTRQGAIPHTFQSTYRWIFDRQPKGSPEGLPLWHSFPDWLESTSGSVYWITGKPGSGKSTMMKHVTESAVTMSHLQKWSDSLPVIVISYYAWNAGQNLQKSWDGLRRTMLHQAISKEPGLVSSVCPRRCALAQALLYNRRFPSWESWEVEESFDLLLNNCGRTFKLAVFIDGLDEFDIDPKEVVGLIDELSSISTNFLKICVASRPWIQFDDAYSNVPMLRMHLLTKDDMIKFVACKLDANQGFQEILNVYPTQVQELKKEIVDRARGVFLWVSIVVQSLLISLSDGESLHDLQATLSMLPSDISSLYDVIWERTEERNRRDGSWMIQVLVAAQGPLECLTMWLADESRSTRADLEQLPYNFREHAAVLLKRKLASRTRGILEIADGPEKVVDFSHRTARDWVRQAGVWDRIRASYGEDFEPTLILFEAETLTMSILHGPQSSRWANVKKALWYASQSCEEEPTGERLVQLMDFFDESMQKYFEKGKWPSQDNIKTAKRNWAQNQNHSLSATGFLGLAAQFSILPYIRLKTGDRWNLPSRKPSPNYTSLLDCAVFGYEFFTGYDVTETLKLPPISVERRLETVKFLVDAGSAPGPRFGEYLAKEKERCGTGSHPVLLHYYDEVCAYIKTKTSVRQQAKGVIGWVSSVLRSPRSG</sequence>
<evidence type="ECO:0000313" key="5">
    <source>
        <dbReference type="Proteomes" id="UP001390339"/>
    </source>
</evidence>
<dbReference type="Pfam" id="PF25053">
    <property type="entry name" value="DUF7791"/>
    <property type="match status" value="1"/>
</dbReference>
<dbReference type="Pfam" id="PF24883">
    <property type="entry name" value="NPHP3_N"/>
    <property type="match status" value="1"/>
</dbReference>
<dbReference type="InterPro" id="IPR056884">
    <property type="entry name" value="NPHP3-like_N"/>
</dbReference>
<dbReference type="PANTHER" id="PTHR10039">
    <property type="entry name" value="AMELOGENIN"/>
    <property type="match status" value="1"/>
</dbReference>
<name>A0ABR2HPC1_9PEZI</name>
<accession>A0ABR2HPC1</accession>
<evidence type="ECO:0000313" key="4">
    <source>
        <dbReference type="EMBL" id="KAK8850843.1"/>
    </source>
</evidence>
<dbReference type="SUPFAM" id="SSF52540">
    <property type="entry name" value="P-loop containing nucleoside triphosphate hydrolases"/>
    <property type="match status" value="1"/>
</dbReference>
<dbReference type="InterPro" id="IPR056693">
    <property type="entry name" value="DUF7791"/>
</dbReference>
<dbReference type="EMBL" id="JAPCWZ010000009">
    <property type="protein sequence ID" value="KAK8850843.1"/>
    <property type="molecule type" value="Genomic_DNA"/>
</dbReference>
<evidence type="ECO:0000259" key="3">
    <source>
        <dbReference type="Pfam" id="PF25053"/>
    </source>
</evidence>
<feature type="domain" description="DUF7791" evidence="3">
    <location>
        <begin position="643"/>
        <end position="767"/>
    </location>
</feature>
<keyword evidence="5" id="KW-1185">Reference proteome</keyword>
<dbReference type="InterPro" id="IPR027417">
    <property type="entry name" value="P-loop_NTPase"/>
</dbReference>
<dbReference type="GO" id="GO:0016787">
    <property type="term" value="F:hydrolase activity"/>
    <property type="evidence" value="ECO:0007669"/>
    <property type="project" value="UniProtKB-KW"/>
</dbReference>